<feature type="non-terminal residue" evidence="1">
    <location>
        <position position="470"/>
    </location>
</feature>
<accession>A0ACB8SEH7</accession>
<comment type="caution">
    <text evidence="1">The sequence shown here is derived from an EMBL/GenBank/DDBJ whole genome shotgun (WGS) entry which is preliminary data.</text>
</comment>
<organism evidence="1 2">
    <name type="scientific">Artomyces pyxidatus</name>
    <dbReference type="NCBI Taxonomy" id="48021"/>
    <lineage>
        <taxon>Eukaryota</taxon>
        <taxon>Fungi</taxon>
        <taxon>Dikarya</taxon>
        <taxon>Basidiomycota</taxon>
        <taxon>Agaricomycotina</taxon>
        <taxon>Agaricomycetes</taxon>
        <taxon>Russulales</taxon>
        <taxon>Auriscalpiaceae</taxon>
        <taxon>Artomyces</taxon>
    </lineage>
</organism>
<gene>
    <name evidence="1" type="ORF">BV25DRAFT_1922858</name>
</gene>
<evidence type="ECO:0000313" key="1">
    <source>
        <dbReference type="EMBL" id="KAI0054266.1"/>
    </source>
</evidence>
<proteinExistence type="predicted"/>
<name>A0ACB8SEH7_9AGAM</name>
<evidence type="ECO:0000313" key="2">
    <source>
        <dbReference type="Proteomes" id="UP000814140"/>
    </source>
</evidence>
<dbReference type="EMBL" id="MU277569">
    <property type="protein sequence ID" value="KAI0054266.1"/>
    <property type="molecule type" value="Genomic_DNA"/>
</dbReference>
<reference evidence="1" key="1">
    <citation type="submission" date="2021-03" db="EMBL/GenBank/DDBJ databases">
        <authorList>
            <consortium name="DOE Joint Genome Institute"/>
            <person name="Ahrendt S."/>
            <person name="Looney B.P."/>
            <person name="Miyauchi S."/>
            <person name="Morin E."/>
            <person name="Drula E."/>
            <person name="Courty P.E."/>
            <person name="Chicoki N."/>
            <person name="Fauchery L."/>
            <person name="Kohler A."/>
            <person name="Kuo A."/>
            <person name="Labutti K."/>
            <person name="Pangilinan J."/>
            <person name="Lipzen A."/>
            <person name="Riley R."/>
            <person name="Andreopoulos W."/>
            <person name="He G."/>
            <person name="Johnson J."/>
            <person name="Barry K.W."/>
            <person name="Grigoriev I.V."/>
            <person name="Nagy L."/>
            <person name="Hibbett D."/>
            <person name="Henrissat B."/>
            <person name="Matheny P.B."/>
            <person name="Labbe J."/>
            <person name="Martin F."/>
        </authorList>
    </citation>
    <scope>NUCLEOTIDE SEQUENCE</scope>
    <source>
        <strain evidence="1">HHB10654</strain>
    </source>
</reference>
<keyword evidence="2" id="KW-1185">Reference proteome</keyword>
<sequence length="470" mass="50036">MGVERGLAYASTSIEEARADTRAHERTLARVRRERSSAQDAQARIEATLTTTQRALEDAQARILSLEEANADLLHQNEMVANSLTATQRSLSSVTEELEDFEAGYEVASVPSGRKRPRTRKKRRTDDEANTPVDHPALPAAASASAPAAPAPISNPAPVPVATADVMNIGGLWSSVTSNPPVTHTGAPLAAQRGAAPTRGVAVTGRRPAARMQRIFPVRWAQSQVAPVLAATMPGITATVGWDMFVPNSHEAVQAFIQAAQANPLAYERAQRLVHFAQTAAPETLDDLARYLQSLWTKGGQSGAFTWVRQELKSRPRAHVNATFASATTVQQPAAAPGGGTQQQDMQQPTMAAASHQQQPTATPSIQQQFEAAGWTTVSKKGKKKAVAAAVQDVEMTDATTASIGTTKPTQTGSSSDSTDLAPPNFKSSLDHWDHLQDWWYVPPCKPTSRSDGMGPLVAKPGRVNGATSG</sequence>
<protein>
    <submittedName>
        <fullName evidence="1">Uncharacterized protein</fullName>
    </submittedName>
</protein>
<dbReference type="Proteomes" id="UP000814140">
    <property type="component" value="Unassembled WGS sequence"/>
</dbReference>
<reference evidence="1" key="2">
    <citation type="journal article" date="2022" name="New Phytol.">
        <title>Evolutionary transition to the ectomycorrhizal habit in the genomes of a hyperdiverse lineage of mushroom-forming fungi.</title>
        <authorList>
            <person name="Looney B."/>
            <person name="Miyauchi S."/>
            <person name="Morin E."/>
            <person name="Drula E."/>
            <person name="Courty P.E."/>
            <person name="Kohler A."/>
            <person name="Kuo A."/>
            <person name="LaButti K."/>
            <person name="Pangilinan J."/>
            <person name="Lipzen A."/>
            <person name="Riley R."/>
            <person name="Andreopoulos W."/>
            <person name="He G."/>
            <person name="Johnson J."/>
            <person name="Nolan M."/>
            <person name="Tritt A."/>
            <person name="Barry K.W."/>
            <person name="Grigoriev I.V."/>
            <person name="Nagy L.G."/>
            <person name="Hibbett D."/>
            <person name="Henrissat B."/>
            <person name="Matheny P.B."/>
            <person name="Labbe J."/>
            <person name="Martin F.M."/>
        </authorList>
    </citation>
    <scope>NUCLEOTIDE SEQUENCE</scope>
    <source>
        <strain evidence="1">HHB10654</strain>
    </source>
</reference>